<feature type="transmembrane region" description="Helical" evidence="2">
    <location>
        <begin position="339"/>
        <end position="364"/>
    </location>
</feature>
<proteinExistence type="predicted"/>
<dbReference type="Gene3D" id="1.20.1250.20">
    <property type="entry name" value="MFS general substrate transporter like domains"/>
    <property type="match status" value="2"/>
</dbReference>
<name>R7TK55_CAPTE</name>
<dbReference type="InterPro" id="IPR011701">
    <property type="entry name" value="MFS"/>
</dbReference>
<dbReference type="GO" id="GO:0016020">
    <property type="term" value="C:membrane"/>
    <property type="evidence" value="ECO:0007669"/>
    <property type="project" value="UniProtKB-SubCell"/>
</dbReference>
<sequence>MGHENEEQLRRKFTDSGFAWIISAMSFFTLYALAANGNTLGVIFPELLHHFNVPQAMIGLLGSIRTATFDLTAGIFIGHLTKKYGCRALAIPGLILTALGILASSYVNDYFWLVVTFSLIPGFGSAGLFIPSNVIVHQYHNKRRALASSLASVGLSFATFTFPVFMRLTIQSFGWRAALVMLASIQVQMVAAAMMFMPNPDLHVKLPLTPMDTKGHTETAEEKSNGANHKPSKVKACNIDVSILKNPAYVLFLFAYPFASSAASTFANFAIQRGIFQGIDEFQASFIMSSFGACSITGRIAAGFIGNLKCTRRDLLSFGYVFTAGIVCIISIFSGSSLILHAVFAGCFGFLNGSYHSLYTTLLVDIVGLSELPKAMGYIQLVKCIISAISFPLAGLLFDVTQDYVATYLFIGISNIIGGVIFLCSGIANRRRRSKNESVEIKECS</sequence>
<feature type="transmembrane region" description="Helical" evidence="2">
    <location>
        <begin position="56"/>
        <end position="77"/>
    </location>
</feature>
<dbReference type="PROSITE" id="PS50850">
    <property type="entry name" value="MFS"/>
    <property type="match status" value="1"/>
</dbReference>
<dbReference type="EMBL" id="KB309513">
    <property type="protein sequence ID" value="ELT94203.1"/>
    <property type="molecule type" value="Genomic_DNA"/>
</dbReference>
<feature type="transmembrane region" description="Helical" evidence="2">
    <location>
        <begin position="248"/>
        <end position="271"/>
    </location>
</feature>
<keyword evidence="2" id="KW-0812">Transmembrane</keyword>
<dbReference type="Pfam" id="PF07690">
    <property type="entry name" value="MFS_1"/>
    <property type="match status" value="1"/>
</dbReference>
<keyword evidence="2" id="KW-1133">Transmembrane helix</keyword>
<dbReference type="InterPro" id="IPR050327">
    <property type="entry name" value="Proton-linked_MCT"/>
</dbReference>
<feature type="transmembrane region" description="Helical" evidence="2">
    <location>
        <begin position="315"/>
        <end position="333"/>
    </location>
</feature>
<feature type="transmembrane region" description="Helical" evidence="2">
    <location>
        <begin position="404"/>
        <end position="428"/>
    </location>
</feature>
<reference evidence="5" key="3">
    <citation type="submission" date="2015-06" db="UniProtKB">
        <authorList>
            <consortium name="EnsemblMetazoa"/>
        </authorList>
    </citation>
    <scope>IDENTIFICATION</scope>
</reference>
<protein>
    <recommendedName>
        <fullName evidence="3">Major facilitator superfamily (MFS) profile domain-containing protein</fullName>
    </recommendedName>
</protein>
<dbReference type="PANTHER" id="PTHR11360">
    <property type="entry name" value="MONOCARBOXYLATE TRANSPORTER"/>
    <property type="match status" value="1"/>
</dbReference>
<evidence type="ECO:0000313" key="4">
    <source>
        <dbReference type="EMBL" id="ELT94203.1"/>
    </source>
</evidence>
<evidence type="ECO:0000259" key="3">
    <source>
        <dbReference type="PROSITE" id="PS50850"/>
    </source>
</evidence>
<feature type="transmembrane region" description="Helical" evidence="2">
    <location>
        <begin position="18"/>
        <end position="36"/>
    </location>
</feature>
<reference evidence="6" key="1">
    <citation type="submission" date="2012-12" db="EMBL/GenBank/DDBJ databases">
        <authorList>
            <person name="Hellsten U."/>
            <person name="Grimwood J."/>
            <person name="Chapman J.A."/>
            <person name="Shapiro H."/>
            <person name="Aerts A."/>
            <person name="Otillar R.P."/>
            <person name="Terry A.Y."/>
            <person name="Boore J.L."/>
            <person name="Simakov O."/>
            <person name="Marletaz F."/>
            <person name="Cho S.-J."/>
            <person name="Edsinger-Gonzales E."/>
            <person name="Havlak P."/>
            <person name="Kuo D.-H."/>
            <person name="Larsson T."/>
            <person name="Lv J."/>
            <person name="Arendt D."/>
            <person name="Savage R."/>
            <person name="Osoegawa K."/>
            <person name="de Jong P."/>
            <person name="Lindberg D.R."/>
            <person name="Seaver E.C."/>
            <person name="Weisblat D.A."/>
            <person name="Putnam N.H."/>
            <person name="Grigoriev I.V."/>
            <person name="Rokhsar D.S."/>
        </authorList>
    </citation>
    <scope>NUCLEOTIDE SEQUENCE</scope>
    <source>
        <strain evidence="6">I ESC-2004</strain>
    </source>
</reference>
<keyword evidence="2" id="KW-0472">Membrane</keyword>
<accession>R7TK55</accession>
<feature type="transmembrane region" description="Helical" evidence="2">
    <location>
        <begin position="146"/>
        <end position="165"/>
    </location>
</feature>
<organism evidence="4">
    <name type="scientific">Capitella teleta</name>
    <name type="common">Polychaete worm</name>
    <dbReference type="NCBI Taxonomy" id="283909"/>
    <lineage>
        <taxon>Eukaryota</taxon>
        <taxon>Metazoa</taxon>
        <taxon>Spiralia</taxon>
        <taxon>Lophotrochozoa</taxon>
        <taxon>Annelida</taxon>
        <taxon>Polychaeta</taxon>
        <taxon>Sedentaria</taxon>
        <taxon>Scolecida</taxon>
        <taxon>Capitellidae</taxon>
        <taxon>Capitella</taxon>
    </lineage>
</organism>
<evidence type="ECO:0000256" key="1">
    <source>
        <dbReference type="ARBA" id="ARBA00004141"/>
    </source>
</evidence>
<dbReference type="PANTHER" id="PTHR11360:SF260">
    <property type="entry name" value="MFS DOMAIN-CONTAINING PROTEIN"/>
    <property type="match status" value="1"/>
</dbReference>
<feature type="transmembrane region" description="Helical" evidence="2">
    <location>
        <begin position="84"/>
        <end position="104"/>
    </location>
</feature>
<comment type="subcellular location">
    <subcellularLocation>
        <location evidence="1">Membrane</location>
        <topology evidence="1">Multi-pass membrane protein</topology>
    </subcellularLocation>
</comment>
<dbReference type="InterPro" id="IPR020846">
    <property type="entry name" value="MFS_dom"/>
</dbReference>
<dbReference type="HOGENOM" id="CLU_001265_59_1_1"/>
<dbReference type="SUPFAM" id="SSF103473">
    <property type="entry name" value="MFS general substrate transporter"/>
    <property type="match status" value="1"/>
</dbReference>
<dbReference type="GO" id="GO:0008028">
    <property type="term" value="F:monocarboxylic acid transmembrane transporter activity"/>
    <property type="evidence" value="ECO:0007669"/>
    <property type="project" value="TreeGrafter"/>
</dbReference>
<feature type="transmembrane region" description="Helical" evidence="2">
    <location>
        <begin position="376"/>
        <end position="398"/>
    </location>
</feature>
<evidence type="ECO:0000313" key="5">
    <source>
        <dbReference type="EnsemblMetazoa" id="CapteP193266"/>
    </source>
</evidence>
<feature type="domain" description="Major facilitator superfamily (MFS) profile" evidence="3">
    <location>
        <begin position="22"/>
        <end position="430"/>
    </location>
</feature>
<feature type="transmembrane region" description="Helical" evidence="2">
    <location>
        <begin position="110"/>
        <end position="134"/>
    </location>
</feature>
<gene>
    <name evidence="4" type="ORF">CAPTEDRAFT_193266</name>
</gene>
<dbReference type="EnsemblMetazoa" id="CapteT193266">
    <property type="protein sequence ID" value="CapteP193266"/>
    <property type="gene ID" value="CapteG193266"/>
</dbReference>
<feature type="transmembrane region" description="Helical" evidence="2">
    <location>
        <begin position="283"/>
        <end position="308"/>
    </location>
</feature>
<evidence type="ECO:0000313" key="6">
    <source>
        <dbReference type="Proteomes" id="UP000014760"/>
    </source>
</evidence>
<feature type="transmembrane region" description="Helical" evidence="2">
    <location>
        <begin position="177"/>
        <end position="197"/>
    </location>
</feature>
<keyword evidence="6" id="KW-1185">Reference proteome</keyword>
<dbReference type="AlphaFoldDB" id="R7TK55"/>
<dbReference type="Proteomes" id="UP000014760">
    <property type="component" value="Unassembled WGS sequence"/>
</dbReference>
<dbReference type="OMA" id="FEMHAIA"/>
<dbReference type="EMBL" id="AMQN01029369">
    <property type="status" value="NOT_ANNOTATED_CDS"/>
    <property type="molecule type" value="Genomic_DNA"/>
</dbReference>
<dbReference type="OrthoDB" id="6265014at2759"/>
<reference evidence="4 6" key="2">
    <citation type="journal article" date="2013" name="Nature">
        <title>Insights into bilaterian evolution from three spiralian genomes.</title>
        <authorList>
            <person name="Simakov O."/>
            <person name="Marletaz F."/>
            <person name="Cho S.J."/>
            <person name="Edsinger-Gonzales E."/>
            <person name="Havlak P."/>
            <person name="Hellsten U."/>
            <person name="Kuo D.H."/>
            <person name="Larsson T."/>
            <person name="Lv J."/>
            <person name="Arendt D."/>
            <person name="Savage R."/>
            <person name="Osoegawa K."/>
            <person name="de Jong P."/>
            <person name="Grimwood J."/>
            <person name="Chapman J.A."/>
            <person name="Shapiro H."/>
            <person name="Aerts A."/>
            <person name="Otillar R.P."/>
            <person name="Terry A.Y."/>
            <person name="Boore J.L."/>
            <person name="Grigoriev I.V."/>
            <person name="Lindberg D.R."/>
            <person name="Seaver E.C."/>
            <person name="Weisblat D.A."/>
            <person name="Putnam N.H."/>
            <person name="Rokhsar D.S."/>
        </authorList>
    </citation>
    <scope>NUCLEOTIDE SEQUENCE</scope>
    <source>
        <strain evidence="4 6">I ESC-2004</strain>
    </source>
</reference>
<evidence type="ECO:0000256" key="2">
    <source>
        <dbReference type="SAM" id="Phobius"/>
    </source>
</evidence>
<dbReference type="InterPro" id="IPR036259">
    <property type="entry name" value="MFS_trans_sf"/>
</dbReference>